<evidence type="ECO:0000313" key="1">
    <source>
        <dbReference type="EMBL" id="MFC5147061.1"/>
    </source>
</evidence>
<comment type="caution">
    <text evidence="1">The sequence shown here is derived from an EMBL/GenBank/DDBJ whole genome shotgun (WGS) entry which is preliminary data.</text>
</comment>
<accession>A0ABW0A1P8</accession>
<protein>
    <recommendedName>
        <fullName evidence="3">Polymerase nucleotidyl transferase domain-containing protein</fullName>
    </recommendedName>
</protein>
<reference evidence="2" key="1">
    <citation type="journal article" date="2019" name="Int. J. Syst. Evol. Microbiol.">
        <title>The Global Catalogue of Microorganisms (GCM) 10K type strain sequencing project: providing services to taxonomists for standard genome sequencing and annotation.</title>
        <authorList>
            <consortium name="The Broad Institute Genomics Platform"/>
            <consortium name="The Broad Institute Genome Sequencing Center for Infectious Disease"/>
            <person name="Wu L."/>
            <person name="Ma J."/>
        </authorList>
    </citation>
    <scope>NUCLEOTIDE SEQUENCE [LARGE SCALE GENOMIC DNA]</scope>
    <source>
        <strain evidence="2">CGMCC 4.1641</strain>
    </source>
</reference>
<dbReference type="RefSeq" id="WP_382044317.1">
    <property type="nucleotide sequence ID" value="NZ_JBHSKJ010000011.1"/>
</dbReference>
<sequence>MLWTTHDVSLTDEHRAAAQEVIEQLGGVEQFSLLMLSGSFAAGLGHSASDVDLYVTRVDNAPVESVAYPRRGFMVQVTEVDRAAAERIAARAGSFAMTATNRDALRLSPAERRLLIRLSIGELLHADADFDRTLAGMDRIAVQQSLNLPRALATASWQEDVAGAILSEDPYTADQASYLALQEACDIALVAGGDIYDGQKFLYRRLARSAVFQPLMDVVWELFHTPLEHGGSKERVFDVARRRCRLASFLVGHAVTTGWTVPLTELPEYRNDAEGPLRSPYFGLVQYLDGISLAGADRGYKVTPALARLWLALDGRSIEQVRAEVLGEDSSAHDEFDAAIARLVELGAVEEPAADRSAG</sequence>
<evidence type="ECO:0000313" key="2">
    <source>
        <dbReference type="Proteomes" id="UP001596222"/>
    </source>
</evidence>
<evidence type="ECO:0008006" key="3">
    <source>
        <dbReference type="Google" id="ProtNLM"/>
    </source>
</evidence>
<name>A0ABW0A1P8_9ACTN</name>
<dbReference type="Proteomes" id="UP001596222">
    <property type="component" value="Unassembled WGS sequence"/>
</dbReference>
<organism evidence="1 2">
    <name type="scientific">Streptomyces aureoversilis</name>
    <dbReference type="NCBI Taxonomy" id="67277"/>
    <lineage>
        <taxon>Bacteria</taxon>
        <taxon>Bacillati</taxon>
        <taxon>Actinomycetota</taxon>
        <taxon>Actinomycetes</taxon>
        <taxon>Kitasatosporales</taxon>
        <taxon>Streptomycetaceae</taxon>
        <taxon>Streptomyces</taxon>
    </lineage>
</organism>
<dbReference type="EMBL" id="JBHSKJ010000011">
    <property type="protein sequence ID" value="MFC5147061.1"/>
    <property type="molecule type" value="Genomic_DNA"/>
</dbReference>
<gene>
    <name evidence="1" type="ORF">ACFPP6_20520</name>
</gene>
<proteinExistence type="predicted"/>
<keyword evidence="2" id="KW-1185">Reference proteome</keyword>